<name>A0ABY6GPB9_9GAMM</name>
<dbReference type="Proteomes" id="UP001163255">
    <property type="component" value="Chromosome"/>
</dbReference>
<accession>A0ABY6GPB9</accession>
<evidence type="ECO:0008006" key="3">
    <source>
        <dbReference type="Google" id="ProtNLM"/>
    </source>
</evidence>
<sequence length="86" mass="9949">MSRTIDALKLIVEELDEHSCRLNNVEVKQNTSKKIIDHQARDIESLRVKIRDLEIREKARTGIRKKVLAEEYGLSPGRITQITNSH</sequence>
<keyword evidence="2" id="KW-1185">Reference proteome</keyword>
<dbReference type="EMBL" id="CP103300">
    <property type="protein sequence ID" value="UYM14587.1"/>
    <property type="molecule type" value="Genomic_DNA"/>
</dbReference>
<dbReference type="RefSeq" id="WP_262596147.1">
    <property type="nucleotide sequence ID" value="NZ_CP103300.1"/>
</dbReference>
<organism evidence="1 2">
    <name type="scientific">Endozoicomonas euniceicola</name>
    <dbReference type="NCBI Taxonomy" id="1234143"/>
    <lineage>
        <taxon>Bacteria</taxon>
        <taxon>Pseudomonadati</taxon>
        <taxon>Pseudomonadota</taxon>
        <taxon>Gammaproteobacteria</taxon>
        <taxon>Oceanospirillales</taxon>
        <taxon>Endozoicomonadaceae</taxon>
        <taxon>Endozoicomonas</taxon>
    </lineage>
</organism>
<evidence type="ECO:0000313" key="1">
    <source>
        <dbReference type="EMBL" id="UYM14587.1"/>
    </source>
</evidence>
<gene>
    <name evidence="1" type="ORF">NX720_17040</name>
</gene>
<reference evidence="1" key="1">
    <citation type="submission" date="2022-10" db="EMBL/GenBank/DDBJ databases">
        <title>Completed Genome Sequence of two octocoral isolated bacterium, Endozoicomonas euniceicola EF212T and Endozoicomonas gorgoniicola PS125T.</title>
        <authorList>
            <person name="Chiou Y.-J."/>
            <person name="Chen Y.-H."/>
        </authorList>
    </citation>
    <scope>NUCLEOTIDE SEQUENCE</scope>
    <source>
        <strain evidence="1">EF212</strain>
    </source>
</reference>
<protein>
    <recommendedName>
        <fullName evidence="3">RNA polymerase sigma-70 region 4 domain-containing protein</fullName>
    </recommendedName>
</protein>
<proteinExistence type="predicted"/>
<evidence type="ECO:0000313" key="2">
    <source>
        <dbReference type="Proteomes" id="UP001163255"/>
    </source>
</evidence>